<proteinExistence type="predicted"/>
<reference evidence="2 3" key="1">
    <citation type="journal article" date="2024" name="G3 (Bethesda)">
        <title>Genome assembly of Hibiscus sabdariffa L. provides insights into metabolisms of medicinal natural products.</title>
        <authorList>
            <person name="Kim T."/>
        </authorList>
    </citation>
    <scope>NUCLEOTIDE SEQUENCE [LARGE SCALE GENOMIC DNA]</scope>
    <source>
        <strain evidence="2">TK-2024</strain>
        <tissue evidence="2">Old leaves</tissue>
    </source>
</reference>
<feature type="compositionally biased region" description="Basic and acidic residues" evidence="1">
    <location>
        <begin position="189"/>
        <end position="199"/>
    </location>
</feature>
<dbReference type="EMBL" id="JBBPBM010000010">
    <property type="protein sequence ID" value="KAK8565102.1"/>
    <property type="molecule type" value="Genomic_DNA"/>
</dbReference>
<feature type="region of interest" description="Disordered" evidence="1">
    <location>
        <begin position="132"/>
        <end position="199"/>
    </location>
</feature>
<comment type="caution">
    <text evidence="2">The sequence shown here is derived from an EMBL/GenBank/DDBJ whole genome shotgun (WGS) entry which is preliminary data.</text>
</comment>
<name>A0ABR2ESV2_9ROSI</name>
<evidence type="ECO:0000313" key="2">
    <source>
        <dbReference type="EMBL" id="KAK8565102.1"/>
    </source>
</evidence>
<gene>
    <name evidence="2" type="ORF">V6N12_058677</name>
</gene>
<protein>
    <submittedName>
        <fullName evidence="2">Uncharacterized protein</fullName>
    </submittedName>
</protein>
<dbReference type="Proteomes" id="UP001472677">
    <property type="component" value="Unassembled WGS sequence"/>
</dbReference>
<keyword evidence="3" id="KW-1185">Reference proteome</keyword>
<organism evidence="2 3">
    <name type="scientific">Hibiscus sabdariffa</name>
    <name type="common">roselle</name>
    <dbReference type="NCBI Taxonomy" id="183260"/>
    <lineage>
        <taxon>Eukaryota</taxon>
        <taxon>Viridiplantae</taxon>
        <taxon>Streptophyta</taxon>
        <taxon>Embryophyta</taxon>
        <taxon>Tracheophyta</taxon>
        <taxon>Spermatophyta</taxon>
        <taxon>Magnoliopsida</taxon>
        <taxon>eudicotyledons</taxon>
        <taxon>Gunneridae</taxon>
        <taxon>Pentapetalae</taxon>
        <taxon>rosids</taxon>
        <taxon>malvids</taxon>
        <taxon>Malvales</taxon>
        <taxon>Malvaceae</taxon>
        <taxon>Malvoideae</taxon>
        <taxon>Hibiscus</taxon>
    </lineage>
</organism>
<accession>A0ABR2ESV2</accession>
<evidence type="ECO:0000313" key="3">
    <source>
        <dbReference type="Proteomes" id="UP001472677"/>
    </source>
</evidence>
<sequence length="199" mass="23570">MRVCVGVEEKIESLFLKGLDNICTVSLLSRWRQNLRNVYFKPVILNLIQNTTEYYTWFLENGKTFLVSVEVENKWREDLRCSKHRHLTSEFGQSFEEPTDEPTFACSSGWPSLWNSMEDPLIHVRNHPWEQPPFSNVLEQPPMYDGRSSSQHAYTDDGDDQSFNDEQTPDQPRRVVHPLRRYDQTSSIHRQELPKRRQK</sequence>
<evidence type="ECO:0000256" key="1">
    <source>
        <dbReference type="SAM" id="MobiDB-lite"/>
    </source>
</evidence>